<feature type="signal peptide" evidence="2">
    <location>
        <begin position="1"/>
        <end position="24"/>
    </location>
</feature>
<feature type="domain" description="CusB-like beta-barrel" evidence="4">
    <location>
        <begin position="194"/>
        <end position="265"/>
    </location>
</feature>
<dbReference type="Proteomes" id="UP000305760">
    <property type="component" value="Unassembled WGS sequence"/>
</dbReference>
<dbReference type="EMBL" id="SMDR01000002">
    <property type="protein sequence ID" value="TNJ33757.1"/>
    <property type="molecule type" value="Genomic_DNA"/>
</dbReference>
<proteinExistence type="inferred from homology"/>
<feature type="domain" description="YknX-like C-terminal permuted SH3-like" evidence="5">
    <location>
        <begin position="272"/>
        <end position="339"/>
    </location>
</feature>
<dbReference type="FunFam" id="2.40.30.170:FF:000010">
    <property type="entry name" value="Efflux RND transporter periplasmic adaptor subunit"/>
    <property type="match status" value="1"/>
</dbReference>
<evidence type="ECO:0000313" key="6">
    <source>
        <dbReference type="EMBL" id="TNJ33757.1"/>
    </source>
</evidence>
<keyword evidence="2" id="KW-0732">Signal</keyword>
<name>A0A5C4RT31_9GAMM</name>
<dbReference type="InterPro" id="IPR058637">
    <property type="entry name" value="YknX-like_C"/>
</dbReference>
<dbReference type="PROSITE" id="PS51257">
    <property type="entry name" value="PROKAR_LIPOPROTEIN"/>
    <property type="match status" value="1"/>
</dbReference>
<dbReference type="Gene3D" id="2.40.50.100">
    <property type="match status" value="1"/>
</dbReference>
<gene>
    <name evidence="6" type="ORF">E1B00_10500</name>
</gene>
<dbReference type="GO" id="GO:0015562">
    <property type="term" value="F:efflux transmembrane transporter activity"/>
    <property type="evidence" value="ECO:0007669"/>
    <property type="project" value="TreeGrafter"/>
</dbReference>
<dbReference type="AlphaFoldDB" id="A0A5C4RT31"/>
<dbReference type="PANTHER" id="PTHR30469:SF16">
    <property type="entry name" value="HAE1 FAMILY EFFLUX PUMP MFP COMPONENT"/>
    <property type="match status" value="1"/>
</dbReference>
<evidence type="ECO:0000256" key="2">
    <source>
        <dbReference type="SAM" id="SignalP"/>
    </source>
</evidence>
<dbReference type="Pfam" id="PF25917">
    <property type="entry name" value="BSH_RND"/>
    <property type="match status" value="1"/>
</dbReference>
<sequence length="354" mass="37570">MTSTLHKLPPLLALLLALSACSDAEPDRPQAPAATVTTAAVASKPWSDAIEALGTARANESVLVTAKVTETVVRVNFEDGDLVEAGDVLVDLSGRAEVAGLEEAAAAYREAQKQYQRLQQLTAQKLIPTSQLDAQRGTLEATRARLDATRARLSDRVITAPFAGVLGFRQVSPGTLVTPGTTIASLDDISVIKLDFAVPESFLAALAVGQTVSARSAAWPGREFTGTVRTIDSRVDPVTRAVTLRAEIPNPERELRPGMLLTLRVFQPERQALVIPEISVIQVAQDAHVFRVKADDTVEQVDVKLGQRRGGEVEVVEGLAAGDRIVVDGTVKLRNGARVVEAAAAEPAAEQKGA</sequence>
<dbReference type="Gene3D" id="1.10.287.470">
    <property type="entry name" value="Helix hairpin bin"/>
    <property type="match status" value="1"/>
</dbReference>
<dbReference type="PROSITE" id="PS00430">
    <property type="entry name" value="TONB_DEPENDENT_REC_1"/>
    <property type="match status" value="1"/>
</dbReference>
<dbReference type="Pfam" id="PF25954">
    <property type="entry name" value="Beta-barrel_RND_2"/>
    <property type="match status" value="1"/>
</dbReference>
<dbReference type="Gene3D" id="2.40.30.170">
    <property type="match status" value="1"/>
</dbReference>
<dbReference type="NCBIfam" id="TIGR01730">
    <property type="entry name" value="RND_mfp"/>
    <property type="match status" value="1"/>
</dbReference>
<comment type="caution">
    <text evidence="6">The sequence shown here is derived from an EMBL/GenBank/DDBJ whole genome shotgun (WGS) entry which is preliminary data.</text>
</comment>
<protein>
    <submittedName>
        <fullName evidence="6">Efflux RND transporter periplasmic adaptor subunit</fullName>
    </submittedName>
</protein>
<dbReference type="PANTHER" id="PTHR30469">
    <property type="entry name" value="MULTIDRUG RESISTANCE PROTEIN MDTA"/>
    <property type="match status" value="1"/>
</dbReference>
<dbReference type="OrthoDB" id="9783047at2"/>
<evidence type="ECO:0000259" key="3">
    <source>
        <dbReference type="Pfam" id="PF25917"/>
    </source>
</evidence>
<evidence type="ECO:0000259" key="4">
    <source>
        <dbReference type="Pfam" id="PF25954"/>
    </source>
</evidence>
<feature type="chain" id="PRO_5022998199" evidence="2">
    <location>
        <begin position="25"/>
        <end position="354"/>
    </location>
</feature>
<dbReference type="InterPro" id="IPR010916">
    <property type="entry name" value="TonB_box_CS"/>
</dbReference>
<keyword evidence="7" id="KW-1185">Reference proteome</keyword>
<dbReference type="Gene3D" id="2.40.420.20">
    <property type="match status" value="1"/>
</dbReference>
<evidence type="ECO:0000259" key="5">
    <source>
        <dbReference type="Pfam" id="PF25989"/>
    </source>
</evidence>
<dbReference type="InterPro" id="IPR058625">
    <property type="entry name" value="MdtA-like_BSH"/>
</dbReference>
<reference evidence="6 7" key="1">
    <citation type="submission" date="2019-03" db="EMBL/GenBank/DDBJ databases">
        <title>Arenimonas daejeonensis sp. nov., isolated from compost.</title>
        <authorList>
            <person name="Jeon C.O."/>
        </authorList>
    </citation>
    <scope>NUCLEOTIDE SEQUENCE [LARGE SCALE GENOMIC DNA]</scope>
    <source>
        <strain evidence="6 7">R29</strain>
    </source>
</reference>
<dbReference type="Pfam" id="PF25989">
    <property type="entry name" value="YknX_C"/>
    <property type="match status" value="1"/>
</dbReference>
<evidence type="ECO:0000256" key="1">
    <source>
        <dbReference type="ARBA" id="ARBA00009477"/>
    </source>
</evidence>
<dbReference type="SUPFAM" id="SSF111369">
    <property type="entry name" value="HlyD-like secretion proteins"/>
    <property type="match status" value="1"/>
</dbReference>
<dbReference type="GO" id="GO:1990281">
    <property type="term" value="C:efflux pump complex"/>
    <property type="evidence" value="ECO:0007669"/>
    <property type="project" value="TreeGrafter"/>
</dbReference>
<dbReference type="RefSeq" id="WP_139448486.1">
    <property type="nucleotide sequence ID" value="NZ_SMDR01000002.1"/>
</dbReference>
<comment type="similarity">
    <text evidence="1">Belongs to the membrane fusion protein (MFP) (TC 8.A.1) family.</text>
</comment>
<feature type="domain" description="Multidrug resistance protein MdtA-like barrel-sandwich hybrid" evidence="3">
    <location>
        <begin position="61"/>
        <end position="182"/>
    </location>
</feature>
<organism evidence="6 7">
    <name type="scientific">Arenimonas terrae</name>
    <dbReference type="NCBI Taxonomy" id="2546226"/>
    <lineage>
        <taxon>Bacteria</taxon>
        <taxon>Pseudomonadati</taxon>
        <taxon>Pseudomonadota</taxon>
        <taxon>Gammaproteobacteria</taxon>
        <taxon>Lysobacterales</taxon>
        <taxon>Lysobacteraceae</taxon>
        <taxon>Arenimonas</taxon>
    </lineage>
</organism>
<dbReference type="InterPro" id="IPR006143">
    <property type="entry name" value="RND_pump_MFP"/>
</dbReference>
<accession>A0A5C4RT31</accession>
<evidence type="ECO:0000313" key="7">
    <source>
        <dbReference type="Proteomes" id="UP000305760"/>
    </source>
</evidence>
<dbReference type="InterPro" id="IPR058792">
    <property type="entry name" value="Beta-barrel_RND_2"/>
</dbReference>